<dbReference type="InterPro" id="IPR011008">
    <property type="entry name" value="Dimeric_a/b-barrel"/>
</dbReference>
<dbReference type="EMBL" id="JAFBCL010000001">
    <property type="protein sequence ID" value="MBM7810314.1"/>
    <property type="molecule type" value="Genomic_DNA"/>
</dbReference>
<evidence type="ECO:0000313" key="4">
    <source>
        <dbReference type="Proteomes" id="UP001195724"/>
    </source>
</evidence>
<evidence type="ECO:0000259" key="2">
    <source>
        <dbReference type="Pfam" id="PF01037"/>
    </source>
</evidence>
<dbReference type="RefSeq" id="WP_239562147.1">
    <property type="nucleotide sequence ID" value="NZ_JAFBCL010000001.1"/>
</dbReference>
<accession>A0ABS2S3P8</accession>
<evidence type="ECO:0000256" key="1">
    <source>
        <dbReference type="SAM" id="MobiDB-lite"/>
    </source>
</evidence>
<protein>
    <submittedName>
        <fullName evidence="3">DNA-binding Lrp family transcriptional regulator</fullName>
    </submittedName>
</protein>
<dbReference type="SUPFAM" id="SSF54909">
    <property type="entry name" value="Dimeric alpha+beta barrel"/>
    <property type="match status" value="1"/>
</dbReference>
<proteinExistence type="predicted"/>
<reference evidence="3 4" key="1">
    <citation type="submission" date="2021-01" db="EMBL/GenBank/DDBJ databases">
        <title>Sequencing the genomes of 1000 actinobacteria strains.</title>
        <authorList>
            <person name="Klenk H.-P."/>
        </authorList>
    </citation>
    <scope>NUCLEOTIDE SEQUENCE [LARGE SCALE GENOMIC DNA]</scope>
    <source>
        <strain evidence="3 4">DSM 44581</strain>
    </source>
</reference>
<dbReference type="GO" id="GO:0003677">
    <property type="term" value="F:DNA binding"/>
    <property type="evidence" value="ECO:0007669"/>
    <property type="project" value="UniProtKB-KW"/>
</dbReference>
<evidence type="ECO:0000313" key="3">
    <source>
        <dbReference type="EMBL" id="MBM7810314.1"/>
    </source>
</evidence>
<keyword evidence="3" id="KW-0238">DNA-binding</keyword>
<gene>
    <name evidence="3" type="ORF">JOE68_001179</name>
</gene>
<keyword evidence="4" id="KW-1185">Reference proteome</keyword>
<dbReference type="Proteomes" id="UP001195724">
    <property type="component" value="Unassembled WGS sequence"/>
</dbReference>
<feature type="region of interest" description="Disordered" evidence="1">
    <location>
        <begin position="84"/>
        <end position="107"/>
    </location>
</feature>
<dbReference type="InterPro" id="IPR019887">
    <property type="entry name" value="Tscrpt_reg_AsnC/Lrp_C"/>
</dbReference>
<sequence length="107" mass="11221">MSDVITAIVQIDCGTDAVTTAANALANVAGVAEVYSVTGRKDLIAILRVPHLDSVADVVTTKILRIPGVVNTQTQLAFRVHATRGADRESIDDVPESTTGVPEPAIR</sequence>
<dbReference type="Pfam" id="PF01037">
    <property type="entry name" value="AsnC_trans_reg"/>
    <property type="match status" value="1"/>
</dbReference>
<dbReference type="Gene3D" id="3.30.70.920">
    <property type="match status" value="1"/>
</dbReference>
<feature type="domain" description="Transcription regulator AsnC/Lrp ligand binding" evidence="2">
    <location>
        <begin position="9"/>
        <end position="79"/>
    </location>
</feature>
<name>A0ABS2S3P8_9PSEU</name>
<organism evidence="3 4">
    <name type="scientific">Saccharothrix algeriensis</name>
    <dbReference type="NCBI Taxonomy" id="173560"/>
    <lineage>
        <taxon>Bacteria</taxon>
        <taxon>Bacillati</taxon>
        <taxon>Actinomycetota</taxon>
        <taxon>Actinomycetes</taxon>
        <taxon>Pseudonocardiales</taxon>
        <taxon>Pseudonocardiaceae</taxon>
        <taxon>Saccharothrix</taxon>
    </lineage>
</organism>
<comment type="caution">
    <text evidence="3">The sequence shown here is derived from an EMBL/GenBank/DDBJ whole genome shotgun (WGS) entry which is preliminary data.</text>
</comment>